<gene>
    <name evidence="9" type="ORF">D1614_04235</name>
</gene>
<evidence type="ECO:0000259" key="8">
    <source>
        <dbReference type="Pfam" id="PF14322"/>
    </source>
</evidence>
<comment type="subcellular location">
    <subcellularLocation>
        <location evidence="1">Cell outer membrane</location>
    </subcellularLocation>
</comment>
<feature type="domain" description="RagB/SusD" evidence="7">
    <location>
        <begin position="318"/>
        <end position="631"/>
    </location>
</feature>
<dbReference type="Gene3D" id="1.25.40.390">
    <property type="match status" value="1"/>
</dbReference>
<accession>A0A399T2A0</accession>
<evidence type="ECO:0000256" key="4">
    <source>
        <dbReference type="ARBA" id="ARBA00023136"/>
    </source>
</evidence>
<dbReference type="RefSeq" id="WP_119436646.1">
    <property type="nucleotide sequence ID" value="NZ_QWGR01000002.1"/>
</dbReference>
<dbReference type="OrthoDB" id="724176at2"/>
<protein>
    <submittedName>
        <fullName evidence="9">RagB/SusD family nutrient uptake outer membrane protein</fullName>
    </submittedName>
</protein>
<reference evidence="9 10" key="1">
    <citation type="submission" date="2018-08" db="EMBL/GenBank/DDBJ databases">
        <title>Pallidiluteibacterium maritimus gen. nov., sp. nov., isolated from coastal sediment.</title>
        <authorList>
            <person name="Zhou L.Y."/>
        </authorList>
    </citation>
    <scope>NUCLEOTIDE SEQUENCE [LARGE SCALE GENOMIC DNA]</scope>
    <source>
        <strain evidence="9 10">XSD2</strain>
    </source>
</reference>
<evidence type="ECO:0000256" key="1">
    <source>
        <dbReference type="ARBA" id="ARBA00004442"/>
    </source>
</evidence>
<dbReference type="Pfam" id="PF14322">
    <property type="entry name" value="SusD-like_3"/>
    <property type="match status" value="1"/>
</dbReference>
<organism evidence="9 10">
    <name type="scientific">Maribellus luteus</name>
    <dbReference type="NCBI Taxonomy" id="2305463"/>
    <lineage>
        <taxon>Bacteria</taxon>
        <taxon>Pseudomonadati</taxon>
        <taxon>Bacteroidota</taxon>
        <taxon>Bacteroidia</taxon>
        <taxon>Marinilabiliales</taxon>
        <taxon>Prolixibacteraceae</taxon>
        <taxon>Maribellus</taxon>
    </lineage>
</organism>
<dbReference type="Pfam" id="PF07980">
    <property type="entry name" value="SusD_RagB"/>
    <property type="match status" value="1"/>
</dbReference>
<feature type="domain" description="SusD-like N-terminal" evidence="8">
    <location>
        <begin position="57"/>
        <end position="218"/>
    </location>
</feature>
<evidence type="ECO:0000313" key="10">
    <source>
        <dbReference type="Proteomes" id="UP000265926"/>
    </source>
</evidence>
<name>A0A399T2A0_9BACT</name>
<dbReference type="InterPro" id="IPR011990">
    <property type="entry name" value="TPR-like_helical_dom_sf"/>
</dbReference>
<keyword evidence="4" id="KW-0472">Membrane</keyword>
<comment type="similarity">
    <text evidence="2">Belongs to the SusD family.</text>
</comment>
<keyword evidence="5" id="KW-0998">Cell outer membrane</keyword>
<evidence type="ECO:0000313" key="9">
    <source>
        <dbReference type="EMBL" id="RIJ49958.1"/>
    </source>
</evidence>
<evidence type="ECO:0000256" key="3">
    <source>
        <dbReference type="ARBA" id="ARBA00022729"/>
    </source>
</evidence>
<dbReference type="EMBL" id="QWGR01000002">
    <property type="protein sequence ID" value="RIJ49958.1"/>
    <property type="molecule type" value="Genomic_DNA"/>
</dbReference>
<evidence type="ECO:0000256" key="5">
    <source>
        <dbReference type="ARBA" id="ARBA00023237"/>
    </source>
</evidence>
<keyword evidence="10" id="KW-1185">Reference proteome</keyword>
<dbReference type="SUPFAM" id="SSF48452">
    <property type="entry name" value="TPR-like"/>
    <property type="match status" value="1"/>
</dbReference>
<dbReference type="AlphaFoldDB" id="A0A399T2A0"/>
<dbReference type="InterPro" id="IPR033985">
    <property type="entry name" value="SusD-like_N"/>
</dbReference>
<evidence type="ECO:0000259" key="7">
    <source>
        <dbReference type="Pfam" id="PF07980"/>
    </source>
</evidence>
<dbReference type="InterPro" id="IPR012944">
    <property type="entry name" value="SusD_RagB_dom"/>
</dbReference>
<dbReference type="GO" id="GO:0009279">
    <property type="term" value="C:cell outer membrane"/>
    <property type="evidence" value="ECO:0007669"/>
    <property type="project" value="UniProtKB-SubCell"/>
</dbReference>
<dbReference type="PROSITE" id="PS51257">
    <property type="entry name" value="PROKAR_LIPOPROTEIN"/>
    <property type="match status" value="1"/>
</dbReference>
<keyword evidence="3 6" id="KW-0732">Signal</keyword>
<comment type="caution">
    <text evidence="9">The sequence shown here is derived from an EMBL/GenBank/DDBJ whole genome shotgun (WGS) entry which is preliminary data.</text>
</comment>
<evidence type="ECO:0000256" key="2">
    <source>
        <dbReference type="ARBA" id="ARBA00006275"/>
    </source>
</evidence>
<sequence length="631" mass="71431">MKFKYIISSILLVLSLFSCDYLDIVPTETANDKDAFKDSEAARRYLYSCYSYLPNPRHQTASIDMFTADEVVTAFEHETFANFPKGNYTASNPVISYWNTLFQGIRQCYLLLENIDAVPLMDEKDKQEYKAEATFLIAYYHYILVKNYGPTILIKESFAVNTPAENFPARSPYDECVQWVADKFDEAIALGLPNEQEETSFGRATKPAALAIKARMFLYAASPQFNGGSVYYSDPDADDISGALAQVKNADGTALMNTTYDASKWQKAADAAKTAIDAAEDNGIRLFQEGDVPATLAEPSNSVEKTLRMAITDRHTPEIIWADTRPENYYSLQRKSTPWNATNGGSWNGVAPTLTMIKSFYTKNGLPIDEDPSYDFESAFEYSNQTDLTHGSGNTLNLNMGREPRFYAWIAYHNSYYELYAYTNDPGVTADNRNRMLVSFRKDDNCGVKTRTNNYAPSGYLNKKGVHPSFSRATGGSIINYPWPIIRLGELYLDYAEALIEVGGASNLETAKEYIDRIRTRAGIPTIDEAWAATGATLDQAKMRQIVRQERTIELYLENQRFWDVRRWLLGTKYFNMKAQGMDYSQSTDAGFFNVVDVNFTRVFRTPQHYLMPIPIGDIEKNQFLVQNPGY</sequence>
<dbReference type="Proteomes" id="UP000265926">
    <property type="component" value="Unassembled WGS sequence"/>
</dbReference>
<feature type="signal peptide" evidence="6">
    <location>
        <begin position="1"/>
        <end position="20"/>
    </location>
</feature>
<evidence type="ECO:0000256" key="6">
    <source>
        <dbReference type="SAM" id="SignalP"/>
    </source>
</evidence>
<feature type="chain" id="PRO_5017343118" evidence="6">
    <location>
        <begin position="21"/>
        <end position="631"/>
    </location>
</feature>
<proteinExistence type="inferred from homology"/>